<comment type="similarity">
    <text evidence="1 4">Belongs to the fatty acyl-CoA reductase family.</text>
</comment>
<evidence type="ECO:0000256" key="1">
    <source>
        <dbReference type="ARBA" id="ARBA00005928"/>
    </source>
</evidence>
<protein>
    <recommendedName>
        <fullName evidence="4">Fatty acyl-CoA reductase</fullName>
        <ecNumber evidence="4">1.2.1.84</ecNumber>
    </recommendedName>
</protein>
<keyword evidence="3 4" id="KW-0443">Lipid metabolism</keyword>
<dbReference type="EC" id="1.2.1.84" evidence="4"/>
<dbReference type="InterPro" id="IPR036291">
    <property type="entry name" value="NAD(P)-bd_dom_sf"/>
</dbReference>
<name>A0ABN8J6C9_9NEOP</name>
<dbReference type="PANTHER" id="PTHR11011">
    <property type="entry name" value="MALE STERILITY PROTEIN 2-RELATED"/>
    <property type="match status" value="1"/>
</dbReference>
<dbReference type="InterPro" id="IPR026055">
    <property type="entry name" value="FAR"/>
</dbReference>
<feature type="domain" description="Fatty acyl-CoA reductase C-terminal" evidence="5">
    <location>
        <begin position="90"/>
        <end position="161"/>
    </location>
</feature>
<dbReference type="EMBL" id="OW152821">
    <property type="protein sequence ID" value="CAH2077051.1"/>
    <property type="molecule type" value="Genomic_DNA"/>
</dbReference>
<dbReference type="Pfam" id="PF03015">
    <property type="entry name" value="Sterile"/>
    <property type="match status" value="1"/>
</dbReference>
<evidence type="ECO:0000256" key="3">
    <source>
        <dbReference type="ARBA" id="ARBA00023098"/>
    </source>
</evidence>
<proteinExistence type="inferred from homology"/>
<evidence type="ECO:0000313" key="8">
    <source>
        <dbReference type="Proteomes" id="UP000837857"/>
    </source>
</evidence>
<dbReference type="InterPro" id="IPR033640">
    <property type="entry name" value="FAR_C"/>
</dbReference>
<gene>
    <name evidence="7" type="ORF">IPOD504_LOCUS17528</name>
</gene>
<evidence type="ECO:0000259" key="6">
    <source>
        <dbReference type="Pfam" id="PF07993"/>
    </source>
</evidence>
<keyword evidence="8" id="KW-1185">Reference proteome</keyword>
<evidence type="ECO:0000313" key="7">
    <source>
        <dbReference type="EMBL" id="CAH2077051.1"/>
    </source>
</evidence>
<sequence>MEPANDSQYISVAEFYRGKSVFISGGTGFLGKVLVEKLLYSCTGIGKVLLLLRDKNGTSADDRLEKMLNSPLNRKVIIEGECCMWIHSFSYVKAQAKQSAIRESMQFFPLRSWMIKSGRARELFTSQSSQDQQLFPCDPTEIVWAHYIPAYFHGIKTFLLNLRVN</sequence>
<evidence type="ECO:0000256" key="4">
    <source>
        <dbReference type="RuleBase" id="RU363097"/>
    </source>
</evidence>
<dbReference type="Proteomes" id="UP000837857">
    <property type="component" value="Chromosome 9"/>
</dbReference>
<comment type="catalytic activity">
    <reaction evidence="4">
        <text>a long-chain fatty acyl-CoA + 2 NADPH + 2 H(+) = a long-chain primary fatty alcohol + 2 NADP(+) + CoA</text>
        <dbReference type="Rhea" id="RHEA:52716"/>
        <dbReference type="ChEBI" id="CHEBI:15378"/>
        <dbReference type="ChEBI" id="CHEBI:57287"/>
        <dbReference type="ChEBI" id="CHEBI:57783"/>
        <dbReference type="ChEBI" id="CHEBI:58349"/>
        <dbReference type="ChEBI" id="CHEBI:77396"/>
        <dbReference type="ChEBI" id="CHEBI:83139"/>
        <dbReference type="EC" id="1.2.1.84"/>
    </reaction>
</comment>
<dbReference type="CDD" id="cd09071">
    <property type="entry name" value="FAR_C"/>
    <property type="match status" value="1"/>
</dbReference>
<dbReference type="Pfam" id="PF07993">
    <property type="entry name" value="NAD_binding_4"/>
    <property type="match status" value="1"/>
</dbReference>
<comment type="function">
    <text evidence="4">Catalyzes the reduction of fatty acyl-CoA to fatty alcohols.</text>
</comment>
<evidence type="ECO:0000256" key="2">
    <source>
        <dbReference type="ARBA" id="ARBA00022516"/>
    </source>
</evidence>
<dbReference type="SUPFAM" id="SSF51735">
    <property type="entry name" value="NAD(P)-binding Rossmann-fold domains"/>
    <property type="match status" value="1"/>
</dbReference>
<evidence type="ECO:0000259" key="5">
    <source>
        <dbReference type="Pfam" id="PF03015"/>
    </source>
</evidence>
<dbReference type="InterPro" id="IPR013120">
    <property type="entry name" value="FAR_NAD-bd"/>
</dbReference>
<feature type="non-terminal residue" evidence="7">
    <location>
        <position position="1"/>
    </location>
</feature>
<keyword evidence="4" id="KW-0560">Oxidoreductase</keyword>
<keyword evidence="4" id="KW-0521">NADP</keyword>
<reference evidence="7" key="1">
    <citation type="submission" date="2022-03" db="EMBL/GenBank/DDBJ databases">
        <authorList>
            <person name="Martin H S."/>
        </authorList>
    </citation>
    <scope>NUCLEOTIDE SEQUENCE</scope>
</reference>
<feature type="domain" description="Thioester reductase (TE)" evidence="6">
    <location>
        <begin position="23"/>
        <end position="76"/>
    </location>
</feature>
<dbReference type="PANTHER" id="PTHR11011:SF116">
    <property type="entry name" value="FATTY ACYL-COA REDUCTASE CG5065-RELATED"/>
    <property type="match status" value="1"/>
</dbReference>
<organism evidence="7 8">
    <name type="scientific">Iphiclides podalirius</name>
    <name type="common">scarce swallowtail</name>
    <dbReference type="NCBI Taxonomy" id="110791"/>
    <lineage>
        <taxon>Eukaryota</taxon>
        <taxon>Metazoa</taxon>
        <taxon>Ecdysozoa</taxon>
        <taxon>Arthropoda</taxon>
        <taxon>Hexapoda</taxon>
        <taxon>Insecta</taxon>
        <taxon>Pterygota</taxon>
        <taxon>Neoptera</taxon>
        <taxon>Endopterygota</taxon>
        <taxon>Lepidoptera</taxon>
        <taxon>Glossata</taxon>
        <taxon>Ditrysia</taxon>
        <taxon>Papilionoidea</taxon>
        <taxon>Papilionidae</taxon>
        <taxon>Papilioninae</taxon>
        <taxon>Iphiclides</taxon>
    </lineage>
</organism>
<dbReference type="Gene3D" id="3.40.50.720">
    <property type="entry name" value="NAD(P)-binding Rossmann-like Domain"/>
    <property type="match status" value="1"/>
</dbReference>
<keyword evidence="2 4" id="KW-0444">Lipid biosynthesis</keyword>
<accession>A0ABN8J6C9</accession>